<accession>A0A4Z0PNU1</accession>
<dbReference type="AlphaFoldDB" id="A0A4Z0PNU1"/>
<evidence type="ECO:0000256" key="1">
    <source>
        <dbReference type="SAM" id="Phobius"/>
    </source>
</evidence>
<gene>
    <name evidence="2" type="ORF">E5J99_05015</name>
</gene>
<keyword evidence="1" id="KW-0472">Membrane</keyword>
<organism evidence="2 3">
    <name type="scientific">Hymenobacter elongatus</name>
    <dbReference type="NCBI Taxonomy" id="877208"/>
    <lineage>
        <taxon>Bacteria</taxon>
        <taxon>Pseudomonadati</taxon>
        <taxon>Bacteroidota</taxon>
        <taxon>Cytophagia</taxon>
        <taxon>Cytophagales</taxon>
        <taxon>Hymenobacteraceae</taxon>
        <taxon>Hymenobacter</taxon>
    </lineage>
</organism>
<sequence length="140" mass="15777">MTELAQTYRLTGYSDSWKSKLLLTFRRYYYPVLQALLIGAVAGGVLLLVRRGTTRAWWLTYALYLAGTGVYLNLLNSSRIGLVARPHSALMAGPSAGATWLTTARAGDRLVVQDQQDIWCRVEWRNRAAFIRRADLVILD</sequence>
<keyword evidence="1" id="KW-1133">Transmembrane helix</keyword>
<dbReference type="RefSeq" id="WP_135496627.1">
    <property type="nucleotide sequence ID" value="NZ_SRLD01000006.1"/>
</dbReference>
<name>A0A4Z0PNU1_9BACT</name>
<feature type="transmembrane region" description="Helical" evidence="1">
    <location>
        <begin position="55"/>
        <end position="75"/>
    </location>
</feature>
<dbReference type="OrthoDB" id="977366at2"/>
<keyword evidence="3" id="KW-1185">Reference proteome</keyword>
<proteinExistence type="predicted"/>
<comment type="caution">
    <text evidence="2">The sequence shown here is derived from an EMBL/GenBank/DDBJ whole genome shotgun (WGS) entry which is preliminary data.</text>
</comment>
<evidence type="ECO:0000313" key="3">
    <source>
        <dbReference type="Proteomes" id="UP000297739"/>
    </source>
</evidence>
<reference evidence="2 3" key="1">
    <citation type="submission" date="2019-04" db="EMBL/GenBank/DDBJ databases">
        <authorList>
            <person name="Feng G."/>
            <person name="Zhang J."/>
            <person name="Zhu H."/>
        </authorList>
    </citation>
    <scope>NUCLEOTIDE SEQUENCE [LARGE SCALE GENOMIC DNA]</scope>
    <source>
        <strain evidence="2 3">JCM 17223</strain>
    </source>
</reference>
<keyword evidence="1" id="KW-0812">Transmembrane</keyword>
<dbReference type="Proteomes" id="UP000297739">
    <property type="component" value="Unassembled WGS sequence"/>
</dbReference>
<evidence type="ECO:0008006" key="4">
    <source>
        <dbReference type="Google" id="ProtNLM"/>
    </source>
</evidence>
<feature type="transmembrane region" description="Helical" evidence="1">
    <location>
        <begin position="28"/>
        <end position="49"/>
    </location>
</feature>
<dbReference type="EMBL" id="SRLD01000006">
    <property type="protein sequence ID" value="TGE18668.1"/>
    <property type="molecule type" value="Genomic_DNA"/>
</dbReference>
<protein>
    <recommendedName>
        <fullName evidence="4">SH3 domain-containing protein</fullName>
    </recommendedName>
</protein>
<evidence type="ECO:0000313" key="2">
    <source>
        <dbReference type="EMBL" id="TGE18668.1"/>
    </source>
</evidence>